<reference evidence="2" key="1">
    <citation type="submission" date="2020-12" db="EMBL/GenBank/DDBJ databases">
        <title>The genome sequence of Inhella sp. 4Y17.</title>
        <authorList>
            <person name="Liu Y."/>
        </authorList>
    </citation>
    <scope>NUCLEOTIDE SEQUENCE</scope>
    <source>
        <strain evidence="2">4Y10</strain>
    </source>
</reference>
<comment type="caution">
    <text evidence="2">The sequence shown here is derived from an EMBL/GenBank/DDBJ whole genome shotgun (WGS) entry which is preliminary data.</text>
</comment>
<dbReference type="InterPro" id="IPR018720">
    <property type="entry name" value="DUF2249"/>
</dbReference>
<name>A0A931ITY3_9BURK</name>
<gene>
    <name evidence="2" type="ORF">I7X43_04390</name>
</gene>
<feature type="domain" description="DUF2249" evidence="1">
    <location>
        <begin position="4"/>
        <end position="72"/>
    </location>
</feature>
<evidence type="ECO:0000259" key="1">
    <source>
        <dbReference type="Pfam" id="PF10006"/>
    </source>
</evidence>
<dbReference type="EMBL" id="JAEDAL010000001">
    <property type="protein sequence ID" value="MBH9552084.1"/>
    <property type="molecule type" value="Genomic_DNA"/>
</dbReference>
<dbReference type="Proteomes" id="UP000620139">
    <property type="component" value="Unassembled WGS sequence"/>
</dbReference>
<proteinExistence type="predicted"/>
<accession>A0A931ITY3</accession>
<protein>
    <submittedName>
        <fullName evidence="2">DUF2249 domain-containing protein</fullName>
    </submittedName>
</protein>
<dbReference type="RefSeq" id="WP_198099663.1">
    <property type="nucleotide sequence ID" value="NZ_JAEDAL010000001.1"/>
</dbReference>
<organism evidence="2 3">
    <name type="scientific">Inhella gelatinilytica</name>
    <dbReference type="NCBI Taxonomy" id="2795030"/>
    <lineage>
        <taxon>Bacteria</taxon>
        <taxon>Pseudomonadati</taxon>
        <taxon>Pseudomonadota</taxon>
        <taxon>Betaproteobacteria</taxon>
        <taxon>Burkholderiales</taxon>
        <taxon>Sphaerotilaceae</taxon>
        <taxon>Inhella</taxon>
    </lineage>
</organism>
<dbReference type="Pfam" id="PF10006">
    <property type="entry name" value="DUF2249"/>
    <property type="match status" value="1"/>
</dbReference>
<evidence type="ECO:0000313" key="3">
    <source>
        <dbReference type="Proteomes" id="UP000620139"/>
    </source>
</evidence>
<dbReference type="AlphaFoldDB" id="A0A931ITY3"/>
<evidence type="ECO:0000313" key="2">
    <source>
        <dbReference type="EMBL" id="MBH9552084.1"/>
    </source>
</evidence>
<sequence length="94" mass="10385">MSAIDVRTIPPVHRHPLIFSAFDALPEGGHVDLVNDHEPKPLLGQFLQKRPGQFDWQVVEAGPERWQIRITRVKLGPGETNTEGCCGVCTCRGG</sequence>
<keyword evidence="3" id="KW-1185">Reference proteome</keyword>